<dbReference type="InterPro" id="IPR011990">
    <property type="entry name" value="TPR-like_helical_dom_sf"/>
</dbReference>
<feature type="repeat" description="TPR" evidence="3">
    <location>
        <begin position="303"/>
        <end position="336"/>
    </location>
</feature>
<dbReference type="Pfam" id="PF14559">
    <property type="entry name" value="TPR_19"/>
    <property type="match status" value="1"/>
</dbReference>
<evidence type="ECO:0000256" key="2">
    <source>
        <dbReference type="ARBA" id="ARBA00022803"/>
    </source>
</evidence>
<dbReference type="PROSITE" id="PS50005">
    <property type="entry name" value="TPR"/>
    <property type="match status" value="1"/>
</dbReference>
<sequence>MSLLLKALKQAEAANPARGGSGTAEPELRIEGDLELEPAVPGTAKAREWVEPPGLLFGSSDATAGTPPRFRLRLPHLSLVPLTAVVAAIIALGYGVYLYFALQPVETAPQQPPSPRIAEPAPPVLPGVPAALPKPSAPGSPSVPRATTPAPLDSTAQPTTAPATTAPAAHPGHAPAPRASAAEPAPRAATAAAIGAPVFRPDAETTLLAQAYAAYQRGALSDAQRLYRQAAAHARNPDALLGLAVIASAQNRDADAQALYRQVLDIDPRNAVAQAALLDLLGSADGQATESRLKTLLDRDPSPQLYQTLGDLYAGEGRWSEAQAAYFEAYRGAPGNRDYAFNLAVSLDQLHQYPSALTYYQKALAGSGAHRFDRAQAETRVQQLQSLR</sequence>
<feature type="region of interest" description="Disordered" evidence="4">
    <location>
        <begin position="108"/>
        <end position="187"/>
    </location>
</feature>
<dbReference type="RefSeq" id="WP_324780399.1">
    <property type="nucleotide sequence ID" value="NZ_CP141769.1"/>
</dbReference>
<keyword evidence="5" id="KW-0472">Membrane</keyword>
<feature type="compositionally biased region" description="Pro residues" evidence="4">
    <location>
        <begin position="110"/>
        <end position="126"/>
    </location>
</feature>
<organism evidence="6 7">
    <name type="scientific">Thiobacillus sedimenti</name>
    <dbReference type="NCBI Taxonomy" id="3110231"/>
    <lineage>
        <taxon>Bacteria</taxon>
        <taxon>Pseudomonadati</taxon>
        <taxon>Pseudomonadota</taxon>
        <taxon>Betaproteobacteria</taxon>
        <taxon>Nitrosomonadales</taxon>
        <taxon>Thiobacillaceae</taxon>
        <taxon>Thiobacillus</taxon>
    </lineage>
</organism>
<keyword evidence="1" id="KW-0677">Repeat</keyword>
<dbReference type="Gene3D" id="1.25.40.10">
    <property type="entry name" value="Tetratricopeptide repeat domain"/>
    <property type="match status" value="2"/>
</dbReference>
<dbReference type="EMBL" id="CP141769">
    <property type="protein sequence ID" value="WRS39867.1"/>
    <property type="molecule type" value="Genomic_DNA"/>
</dbReference>
<dbReference type="SUPFAM" id="SSF48452">
    <property type="entry name" value="TPR-like"/>
    <property type="match status" value="1"/>
</dbReference>
<dbReference type="InterPro" id="IPR019734">
    <property type="entry name" value="TPR_rpt"/>
</dbReference>
<feature type="compositionally biased region" description="Low complexity" evidence="4">
    <location>
        <begin position="155"/>
        <end position="187"/>
    </location>
</feature>
<dbReference type="PANTHER" id="PTHR44943">
    <property type="entry name" value="CELLULOSE SYNTHASE OPERON PROTEIN C"/>
    <property type="match status" value="1"/>
</dbReference>
<accession>A0ABZ1CNG4</accession>
<proteinExistence type="predicted"/>
<keyword evidence="5" id="KW-0812">Transmembrane</keyword>
<evidence type="ECO:0000313" key="7">
    <source>
        <dbReference type="Proteomes" id="UP001334732"/>
    </source>
</evidence>
<dbReference type="SMART" id="SM00028">
    <property type="entry name" value="TPR"/>
    <property type="match status" value="3"/>
</dbReference>
<keyword evidence="5" id="KW-1133">Transmembrane helix</keyword>
<feature type="transmembrane region" description="Helical" evidence="5">
    <location>
        <begin position="79"/>
        <end position="102"/>
    </location>
</feature>
<dbReference type="Proteomes" id="UP001334732">
    <property type="component" value="Chromosome"/>
</dbReference>
<keyword evidence="7" id="KW-1185">Reference proteome</keyword>
<keyword evidence="2 3" id="KW-0802">TPR repeat</keyword>
<gene>
    <name evidence="6" type="ORF">VA613_03095</name>
</gene>
<dbReference type="InterPro" id="IPR051685">
    <property type="entry name" value="Ycf3/AcsC/BcsC/TPR_MFPF"/>
</dbReference>
<evidence type="ECO:0000313" key="6">
    <source>
        <dbReference type="EMBL" id="WRS39867.1"/>
    </source>
</evidence>
<evidence type="ECO:0000256" key="1">
    <source>
        <dbReference type="ARBA" id="ARBA00022737"/>
    </source>
</evidence>
<name>A0ABZ1CNG4_9PROT</name>
<dbReference type="PANTHER" id="PTHR44943:SF8">
    <property type="entry name" value="TPR REPEAT-CONTAINING PROTEIN MJ0263"/>
    <property type="match status" value="1"/>
</dbReference>
<evidence type="ECO:0000256" key="5">
    <source>
        <dbReference type="SAM" id="Phobius"/>
    </source>
</evidence>
<protein>
    <submittedName>
        <fullName evidence="6">Tetratricopeptide repeat protein</fullName>
    </submittedName>
</protein>
<evidence type="ECO:0000256" key="3">
    <source>
        <dbReference type="PROSITE-ProRule" id="PRU00339"/>
    </source>
</evidence>
<reference evidence="6 7" key="1">
    <citation type="submission" date="2023-12" db="EMBL/GenBank/DDBJ databases">
        <title>Thiobacillus sedimentum sp. nov., a chemolithoautotrophic sulfur-oxidizing bacterium isolated from freshwater sediment.</title>
        <authorList>
            <person name="Luo J."/>
            <person name="Dai C."/>
        </authorList>
    </citation>
    <scope>NUCLEOTIDE SEQUENCE [LARGE SCALE GENOMIC DNA]</scope>
    <source>
        <strain evidence="6 7">SCUT-2</strain>
    </source>
</reference>
<evidence type="ECO:0000256" key="4">
    <source>
        <dbReference type="SAM" id="MobiDB-lite"/>
    </source>
</evidence>